<protein>
    <submittedName>
        <fullName evidence="1">BPI2 domain-containing protein</fullName>
    </submittedName>
</protein>
<comment type="caution">
    <text evidence="1">The sequence shown here is derived from an EMBL/GenBank/DDBJ whole genome shotgun (WGS) entry which is preliminary data.</text>
</comment>
<organism evidence="1 2">
    <name type="scientific">Meloidogyne graminicola</name>
    <dbReference type="NCBI Taxonomy" id="189291"/>
    <lineage>
        <taxon>Eukaryota</taxon>
        <taxon>Metazoa</taxon>
        <taxon>Ecdysozoa</taxon>
        <taxon>Nematoda</taxon>
        <taxon>Chromadorea</taxon>
        <taxon>Rhabditida</taxon>
        <taxon>Tylenchina</taxon>
        <taxon>Tylenchomorpha</taxon>
        <taxon>Tylenchoidea</taxon>
        <taxon>Meloidogynidae</taxon>
        <taxon>Meloidogyninae</taxon>
        <taxon>Meloidogyne</taxon>
    </lineage>
</organism>
<dbReference type="Proteomes" id="UP000605970">
    <property type="component" value="Unassembled WGS sequence"/>
</dbReference>
<sequence length="150" mass="17631">MLKFLLFSPMPVSVTDLGLFTDSINLKYKEEMLAKARNLITNTICDTIFKTIQDRVNRILHKLPLFLSISDIIVTLFGRINNTEESKLKNLFFCKLLQFASIFAWSVCKPEQIQTYGRVDDPVDEMPSHIRRMEMVSHQYVCVRGYYQWR</sequence>
<proteinExistence type="predicted"/>
<keyword evidence="2" id="KW-1185">Reference proteome</keyword>
<evidence type="ECO:0000313" key="2">
    <source>
        <dbReference type="Proteomes" id="UP000605970"/>
    </source>
</evidence>
<dbReference type="AlphaFoldDB" id="A0A8S9ZEP0"/>
<dbReference type="OrthoDB" id="10255543at2759"/>
<gene>
    <name evidence="1" type="ORF">Mgra_00008815</name>
</gene>
<name>A0A8S9ZEP0_9BILA</name>
<dbReference type="EMBL" id="JABEBT010000124">
    <property type="protein sequence ID" value="KAF7630946.1"/>
    <property type="molecule type" value="Genomic_DNA"/>
</dbReference>
<accession>A0A8S9ZEP0</accession>
<reference evidence="1" key="1">
    <citation type="journal article" date="2020" name="Ecol. Evol.">
        <title>Genome structure and content of the rice root-knot nematode (Meloidogyne graminicola).</title>
        <authorList>
            <person name="Phan N.T."/>
            <person name="Danchin E.G.J."/>
            <person name="Klopp C."/>
            <person name="Perfus-Barbeoch L."/>
            <person name="Kozlowski D.K."/>
            <person name="Koutsovoulos G.D."/>
            <person name="Lopez-Roques C."/>
            <person name="Bouchez O."/>
            <person name="Zahm M."/>
            <person name="Besnard G."/>
            <person name="Bellafiore S."/>
        </authorList>
    </citation>
    <scope>NUCLEOTIDE SEQUENCE</scope>
    <source>
        <strain evidence="1">VN-18</strain>
    </source>
</reference>
<evidence type="ECO:0000313" key="1">
    <source>
        <dbReference type="EMBL" id="KAF7630946.1"/>
    </source>
</evidence>